<proteinExistence type="predicted"/>
<evidence type="ECO:0000313" key="6">
    <source>
        <dbReference type="Proteomes" id="UP001497744"/>
    </source>
</evidence>
<dbReference type="GO" id="GO:0000398">
    <property type="term" value="P:mRNA splicing, via spliceosome"/>
    <property type="evidence" value="ECO:0007669"/>
    <property type="project" value="InterPro"/>
</dbReference>
<comment type="caution">
    <text evidence="5">The sequence shown here is derived from an EMBL/GenBank/DDBJ whole genome shotgun (WGS) entry which is preliminary data.</text>
</comment>
<dbReference type="AlphaFoldDB" id="A0AAV4LWY3"/>
<keyword evidence="6" id="KW-1185">Reference proteome</keyword>
<keyword evidence="2" id="KW-0539">Nucleus</keyword>
<dbReference type="GeneID" id="94195606"/>
<feature type="domain" description="Spp2/MOS2 G-patch" evidence="4">
    <location>
        <begin position="248"/>
        <end position="295"/>
    </location>
</feature>
<evidence type="ECO:0000256" key="2">
    <source>
        <dbReference type="ARBA" id="ARBA00023242"/>
    </source>
</evidence>
<evidence type="ECO:0000313" key="5">
    <source>
        <dbReference type="EMBL" id="GIX64125.1"/>
    </source>
</evidence>
<dbReference type="EMBL" id="BPLF01000003">
    <property type="protein sequence ID" value="GIX64125.1"/>
    <property type="molecule type" value="Genomic_DNA"/>
</dbReference>
<evidence type="ECO:0000256" key="1">
    <source>
        <dbReference type="ARBA" id="ARBA00004123"/>
    </source>
</evidence>
<evidence type="ECO:0000259" key="4">
    <source>
        <dbReference type="Pfam" id="PF12656"/>
    </source>
</evidence>
<dbReference type="Proteomes" id="UP001497744">
    <property type="component" value="Unassembled WGS sequence"/>
</dbReference>
<feature type="compositionally biased region" description="Basic and acidic residues" evidence="3">
    <location>
        <begin position="136"/>
        <end position="149"/>
    </location>
</feature>
<dbReference type="Pfam" id="PF12656">
    <property type="entry name" value="G-patch_2"/>
    <property type="match status" value="1"/>
</dbReference>
<dbReference type="GO" id="GO:0005681">
    <property type="term" value="C:spliceosomal complex"/>
    <property type="evidence" value="ECO:0007669"/>
    <property type="project" value="TreeGrafter"/>
</dbReference>
<accession>A0AAV4LWY3</accession>
<comment type="subcellular location">
    <subcellularLocation>
        <location evidence="1">Nucleus</location>
    </subcellularLocation>
</comment>
<name>A0AAV4LWY3_BABCB</name>
<reference evidence="5 6" key="1">
    <citation type="submission" date="2021-06" db="EMBL/GenBank/DDBJ databases">
        <title>Genome sequence of Babesia caballi.</title>
        <authorList>
            <person name="Yamagishi J."/>
            <person name="Kidaka T."/>
            <person name="Ochi A."/>
        </authorList>
    </citation>
    <scope>NUCLEOTIDE SEQUENCE [LARGE SCALE GENOMIC DNA]</scope>
    <source>
        <strain evidence="5">USDA-D6B2</strain>
    </source>
</reference>
<feature type="region of interest" description="Disordered" evidence="3">
    <location>
        <begin position="1"/>
        <end position="31"/>
    </location>
</feature>
<protein>
    <submittedName>
        <fullName evidence="5">Glutamate-cysteine ligase catalytic subunit</fullName>
    </submittedName>
</protein>
<gene>
    <name evidence="5" type="ORF">BcabD6B2_35600</name>
</gene>
<organism evidence="5 6">
    <name type="scientific">Babesia caballi</name>
    <dbReference type="NCBI Taxonomy" id="5871"/>
    <lineage>
        <taxon>Eukaryota</taxon>
        <taxon>Sar</taxon>
        <taxon>Alveolata</taxon>
        <taxon>Apicomplexa</taxon>
        <taxon>Aconoidasida</taxon>
        <taxon>Piroplasmida</taxon>
        <taxon>Babesiidae</taxon>
        <taxon>Babesia</taxon>
    </lineage>
</organism>
<dbReference type="InterPro" id="IPR026822">
    <property type="entry name" value="Spp2/MOS2_G-patch"/>
</dbReference>
<evidence type="ECO:0000256" key="3">
    <source>
        <dbReference type="SAM" id="MobiDB-lite"/>
    </source>
</evidence>
<keyword evidence="5" id="KW-0436">Ligase</keyword>
<feature type="region of interest" description="Disordered" evidence="3">
    <location>
        <begin position="116"/>
        <end position="191"/>
    </location>
</feature>
<dbReference type="GO" id="GO:0016874">
    <property type="term" value="F:ligase activity"/>
    <property type="evidence" value="ECO:0007669"/>
    <property type="project" value="UniProtKB-KW"/>
</dbReference>
<dbReference type="PANTHER" id="PTHR15818:SF2">
    <property type="entry name" value="G-PATCH DOMAIN AND KOW MOTIFS-CONTAINING PROTEIN"/>
    <property type="match status" value="1"/>
</dbReference>
<dbReference type="InterPro" id="IPR045166">
    <property type="entry name" value="Spp2-like"/>
</dbReference>
<dbReference type="RefSeq" id="XP_067716194.1">
    <property type="nucleotide sequence ID" value="XM_067860093.1"/>
</dbReference>
<sequence>MKISFGLAGGAAKKPANARVAPPTTSQFFDSDAPAAPALKRVKVSEMSNGRLRAATDPDGSGVLQAVANADGHRVIPCANRLDEAPARPKERRSAPRTAPVELQYGLNVLKITQSNTGTADSAEPTEPATDTSNARADERSHGCEDSTLNRRLSNTSCSGVASSASAADKGESRDGAAPDSPSDRGGATPATDSHVAKIILHDLEQQKLREKLFGADLVEQAAKTAPILLRGKDERQRESHSIDTDDAPSYERVAVEQFGLAMLLGMGFNPKTNTNRPKEYKRRAYERAGLGADAHMKQNMETLTNASAMAKLKKDQMYHHAHEPQAAPGAVSTWVSPGLYVRIVESGHACYGQKGVVTSVEGGAATLTIHEAPVRVSLRGVESVVSLDATRCKVVRQIARHGEKLYVPAGTVVEVSNVTKSYAKIRFREQIFSVSLDDICEFR</sequence>
<feature type="compositionally biased region" description="Low complexity" evidence="3">
    <location>
        <begin position="154"/>
        <end position="168"/>
    </location>
</feature>
<dbReference type="PANTHER" id="PTHR15818">
    <property type="entry name" value="G PATCH AND KOW-CONTAINING"/>
    <property type="match status" value="1"/>
</dbReference>